<dbReference type="GO" id="GO:0006310">
    <property type="term" value="P:DNA recombination"/>
    <property type="evidence" value="ECO:0007669"/>
    <property type="project" value="UniProtKB-KW"/>
</dbReference>
<dbReference type="OrthoDB" id="8039805at2759"/>
<dbReference type="InterPro" id="IPR039537">
    <property type="entry name" value="Retrotran_Ty1/copia-like"/>
</dbReference>
<keyword evidence="8" id="KW-0808">Transferase</keyword>
<evidence type="ECO:0000256" key="10">
    <source>
        <dbReference type="SAM" id="MobiDB-lite"/>
    </source>
</evidence>
<reference evidence="12 13" key="1">
    <citation type="journal article" date="2019" name="Sci. Rep.">
        <title>Orb-weaving spider Araneus ventricosus genome elucidates the spidroin gene catalogue.</title>
        <authorList>
            <person name="Kono N."/>
            <person name="Nakamura H."/>
            <person name="Ohtoshi R."/>
            <person name="Moran D.A.P."/>
            <person name="Shinohara A."/>
            <person name="Yoshida Y."/>
            <person name="Fujiwara M."/>
            <person name="Mori M."/>
            <person name="Tomita M."/>
            <person name="Arakawa K."/>
        </authorList>
    </citation>
    <scope>NUCLEOTIDE SEQUENCE [LARGE SCALE GENOMIC DNA]</scope>
</reference>
<protein>
    <submittedName>
        <fullName evidence="12">Retrovirus-related Pol polyprotein from transposon TNT 1-94</fullName>
    </submittedName>
</protein>
<dbReference type="GO" id="GO:0003676">
    <property type="term" value="F:nucleic acid binding"/>
    <property type="evidence" value="ECO:0007669"/>
    <property type="project" value="InterPro"/>
</dbReference>
<dbReference type="InterPro" id="IPR001584">
    <property type="entry name" value="Integrase_cat-core"/>
</dbReference>
<feature type="domain" description="Integrase catalytic" evidence="11">
    <location>
        <begin position="298"/>
        <end position="463"/>
    </location>
</feature>
<dbReference type="GO" id="GO:0046872">
    <property type="term" value="F:metal ion binding"/>
    <property type="evidence" value="ECO:0007669"/>
    <property type="project" value="UniProtKB-KW"/>
</dbReference>
<keyword evidence="5" id="KW-0460">Magnesium</keyword>
<keyword evidence="4" id="KW-0378">Hydrolase</keyword>
<dbReference type="InterPro" id="IPR036397">
    <property type="entry name" value="RNaseH_sf"/>
</dbReference>
<evidence type="ECO:0000313" key="12">
    <source>
        <dbReference type="EMBL" id="GBM19849.1"/>
    </source>
</evidence>
<feature type="region of interest" description="Disordered" evidence="10">
    <location>
        <begin position="558"/>
        <end position="583"/>
    </location>
</feature>
<evidence type="ECO:0000256" key="4">
    <source>
        <dbReference type="ARBA" id="ARBA00022801"/>
    </source>
</evidence>
<dbReference type="InterPro" id="IPR057670">
    <property type="entry name" value="SH3_retrovirus"/>
</dbReference>
<dbReference type="Pfam" id="PF00665">
    <property type="entry name" value="rve"/>
    <property type="match status" value="1"/>
</dbReference>
<keyword evidence="1" id="KW-0540">Nuclease</keyword>
<evidence type="ECO:0000256" key="7">
    <source>
        <dbReference type="ARBA" id="ARBA00022918"/>
    </source>
</evidence>
<dbReference type="GO" id="GO:0004519">
    <property type="term" value="F:endonuclease activity"/>
    <property type="evidence" value="ECO:0007669"/>
    <property type="project" value="UniProtKB-KW"/>
</dbReference>
<evidence type="ECO:0000256" key="8">
    <source>
        <dbReference type="ARBA" id="ARBA00022932"/>
    </source>
</evidence>
<keyword evidence="2" id="KW-0479">Metal-binding</keyword>
<dbReference type="InterPro" id="IPR025724">
    <property type="entry name" value="GAG-pre-integrase_dom"/>
</dbReference>
<evidence type="ECO:0000256" key="2">
    <source>
        <dbReference type="ARBA" id="ARBA00022723"/>
    </source>
</evidence>
<dbReference type="AlphaFoldDB" id="A0A4Y2DUT4"/>
<keyword evidence="3" id="KW-0255">Endonuclease</keyword>
<dbReference type="InterPro" id="IPR012337">
    <property type="entry name" value="RNaseH-like_sf"/>
</dbReference>
<accession>A0A4Y2DUT4</accession>
<evidence type="ECO:0000256" key="3">
    <source>
        <dbReference type="ARBA" id="ARBA00022759"/>
    </source>
</evidence>
<dbReference type="Pfam" id="PF13976">
    <property type="entry name" value="gag_pre-integrs"/>
    <property type="match status" value="1"/>
</dbReference>
<dbReference type="GO" id="GO:0015074">
    <property type="term" value="P:DNA integration"/>
    <property type="evidence" value="ECO:0007669"/>
    <property type="project" value="UniProtKB-KW"/>
</dbReference>
<dbReference type="Gene3D" id="3.30.420.10">
    <property type="entry name" value="Ribonuclease H-like superfamily/Ribonuclease H"/>
    <property type="match status" value="1"/>
</dbReference>
<comment type="caution">
    <text evidence="12">The sequence shown here is derived from an EMBL/GenBank/DDBJ whole genome shotgun (WGS) entry which is preliminary data.</text>
</comment>
<evidence type="ECO:0000256" key="9">
    <source>
        <dbReference type="ARBA" id="ARBA00023172"/>
    </source>
</evidence>
<evidence type="ECO:0000256" key="5">
    <source>
        <dbReference type="ARBA" id="ARBA00022842"/>
    </source>
</evidence>
<dbReference type="GO" id="GO:0016787">
    <property type="term" value="F:hydrolase activity"/>
    <property type="evidence" value="ECO:0007669"/>
    <property type="project" value="UniProtKB-KW"/>
</dbReference>
<gene>
    <name evidence="12" type="primary">POLX_1672</name>
    <name evidence="12" type="ORF">AVEN_86182_1</name>
</gene>
<keyword evidence="6" id="KW-0229">DNA integration</keyword>
<keyword evidence="8" id="KW-0239">DNA-directed DNA polymerase</keyword>
<sequence length="583" mass="67770">MDKLEYQAIEKLDGSNYNSWCDDVRVILLEKDCWDIVQGTETSPAEGATAKEVRDYRLRKSRAYSIIYLNTEKTHRPLISDTEDARQAWEMLKQHLRSESRARVVALTDAFFSCKIQEGEAIGLYAARLRQLVNQLKDPGAPIAEWYQSFQVIRYLPMEFSGIVQSIYRWEDKKFIFDNVVTELLAEESRLKQCQSDLDFIALESKLDRTEKVKLNKCVSNKYKNRNNEIFGFSIASNDGLEVWHRKYCHVNPHYIVNTSNNDSVRELPNLKSKAIVCEPCRLAKSKRRSFKPIGKIRSTKPLELLHLDVCGSLPSNSIQGHRYFLSITDDYSRKVTTFPMKRKTEVFSCFTKYQKRAERSTNSKIVNIRTDNGMEFCYTEFNKFLEDQGIHAERTNVYPPEQNGVSERFNYTAMDAVKAMLKDSGLGNCFWVEAILCFIYVWNRVCHKRQKKTPFELFGGRKPSVKHFKIFGTTAYVGVLRQARSKLQMRSKKGIMVGYALQTRGYRIWIPSERRVVETMNVTFNENEVHSGAVLDPKGKNFCYYPSYSETDREVDYEISNRESSDEVKREVEPESLTEMKT</sequence>
<dbReference type="Proteomes" id="UP000499080">
    <property type="component" value="Unassembled WGS sequence"/>
</dbReference>
<organism evidence="12 13">
    <name type="scientific">Araneus ventricosus</name>
    <name type="common">Orbweaver spider</name>
    <name type="synonym">Epeira ventricosa</name>
    <dbReference type="NCBI Taxonomy" id="182803"/>
    <lineage>
        <taxon>Eukaryota</taxon>
        <taxon>Metazoa</taxon>
        <taxon>Ecdysozoa</taxon>
        <taxon>Arthropoda</taxon>
        <taxon>Chelicerata</taxon>
        <taxon>Arachnida</taxon>
        <taxon>Araneae</taxon>
        <taxon>Araneomorphae</taxon>
        <taxon>Entelegynae</taxon>
        <taxon>Araneoidea</taxon>
        <taxon>Araneidae</taxon>
        <taxon>Araneus</taxon>
    </lineage>
</organism>
<keyword evidence="13" id="KW-1185">Reference proteome</keyword>
<evidence type="ECO:0000313" key="13">
    <source>
        <dbReference type="Proteomes" id="UP000499080"/>
    </source>
</evidence>
<dbReference type="SUPFAM" id="SSF53098">
    <property type="entry name" value="Ribonuclease H-like"/>
    <property type="match status" value="1"/>
</dbReference>
<dbReference type="PROSITE" id="PS50994">
    <property type="entry name" value="INTEGRASE"/>
    <property type="match status" value="1"/>
</dbReference>
<evidence type="ECO:0000256" key="1">
    <source>
        <dbReference type="ARBA" id="ARBA00022722"/>
    </source>
</evidence>
<proteinExistence type="predicted"/>
<keyword evidence="9" id="KW-0233">DNA recombination</keyword>
<dbReference type="EMBL" id="BGPR01000431">
    <property type="protein sequence ID" value="GBM19849.1"/>
    <property type="molecule type" value="Genomic_DNA"/>
</dbReference>
<evidence type="ECO:0000259" key="11">
    <source>
        <dbReference type="PROSITE" id="PS50994"/>
    </source>
</evidence>
<dbReference type="PANTHER" id="PTHR42648">
    <property type="entry name" value="TRANSPOSASE, PUTATIVE-RELATED"/>
    <property type="match status" value="1"/>
</dbReference>
<name>A0A4Y2DUT4_ARAVE</name>
<keyword evidence="8" id="KW-0548">Nucleotidyltransferase</keyword>
<dbReference type="Pfam" id="PF14223">
    <property type="entry name" value="Retrotran_gag_2"/>
    <property type="match status" value="1"/>
</dbReference>
<keyword evidence="7" id="KW-0695">RNA-directed DNA polymerase</keyword>
<dbReference type="PANTHER" id="PTHR42648:SF11">
    <property type="entry name" value="TRANSPOSON TY4-P GAG-POL POLYPROTEIN"/>
    <property type="match status" value="1"/>
</dbReference>
<dbReference type="Pfam" id="PF25597">
    <property type="entry name" value="SH3_retrovirus"/>
    <property type="match status" value="1"/>
</dbReference>
<dbReference type="GO" id="GO:0003964">
    <property type="term" value="F:RNA-directed DNA polymerase activity"/>
    <property type="evidence" value="ECO:0007669"/>
    <property type="project" value="UniProtKB-KW"/>
</dbReference>
<dbReference type="GO" id="GO:0003887">
    <property type="term" value="F:DNA-directed DNA polymerase activity"/>
    <property type="evidence" value="ECO:0007669"/>
    <property type="project" value="UniProtKB-KW"/>
</dbReference>
<evidence type="ECO:0000256" key="6">
    <source>
        <dbReference type="ARBA" id="ARBA00022908"/>
    </source>
</evidence>